<feature type="domain" description="Chorismate-utilising enzyme C-terminal" evidence="13">
    <location>
        <begin position="239"/>
        <end position="500"/>
    </location>
</feature>
<evidence type="ECO:0000259" key="13">
    <source>
        <dbReference type="Pfam" id="PF00425"/>
    </source>
</evidence>
<dbReference type="UniPathway" id="UPA00035">
    <property type="reaction ID" value="UER00040"/>
</dbReference>
<evidence type="ECO:0000256" key="9">
    <source>
        <dbReference type="ARBA" id="ARBA00023239"/>
    </source>
</evidence>
<evidence type="ECO:0000313" key="16">
    <source>
        <dbReference type="Proteomes" id="UP000216446"/>
    </source>
</evidence>
<dbReference type="NCBIfam" id="TIGR00564">
    <property type="entry name" value="trpE_most"/>
    <property type="match status" value="1"/>
</dbReference>
<dbReference type="InterPro" id="IPR005256">
    <property type="entry name" value="Anth_synth_I_PabB"/>
</dbReference>
<reference evidence="15 16" key="1">
    <citation type="submission" date="2016-11" db="EMBL/GenBank/DDBJ databases">
        <title>Study of marine rhodopsin-containing bacteria.</title>
        <authorList>
            <person name="Yoshizawa S."/>
            <person name="Kumagai Y."/>
            <person name="Kogure K."/>
        </authorList>
    </citation>
    <scope>NUCLEOTIDE SEQUENCE [LARGE SCALE GENOMIC DNA]</scope>
    <source>
        <strain evidence="15 16">SG-29</strain>
    </source>
</reference>
<keyword evidence="12" id="KW-0479">Metal-binding</keyword>
<dbReference type="Proteomes" id="UP000216446">
    <property type="component" value="Unassembled WGS sequence"/>
</dbReference>
<evidence type="ECO:0000256" key="12">
    <source>
        <dbReference type="RuleBase" id="RU364045"/>
    </source>
</evidence>
<evidence type="ECO:0000256" key="3">
    <source>
        <dbReference type="ARBA" id="ARBA00011575"/>
    </source>
</evidence>
<evidence type="ECO:0000256" key="11">
    <source>
        <dbReference type="ARBA" id="ARBA00047683"/>
    </source>
</evidence>
<proteinExistence type="inferred from homology"/>
<evidence type="ECO:0000259" key="14">
    <source>
        <dbReference type="Pfam" id="PF04715"/>
    </source>
</evidence>
<evidence type="ECO:0000256" key="5">
    <source>
        <dbReference type="ARBA" id="ARBA00020653"/>
    </source>
</evidence>
<keyword evidence="12" id="KW-0460">Magnesium</keyword>
<name>A0A259TXZ4_9BACT</name>
<accession>A0A259TXZ4</accession>
<feature type="domain" description="Anthranilate synthase component I N-terminal" evidence="14">
    <location>
        <begin position="35"/>
        <end position="185"/>
    </location>
</feature>
<dbReference type="InterPro" id="IPR019999">
    <property type="entry name" value="Anth_synth_I-like"/>
</dbReference>
<comment type="similarity">
    <text evidence="2 12">Belongs to the anthranilate synthase component I family.</text>
</comment>
<comment type="function">
    <text evidence="10 12">Part of a heterotetrameric complex that catalyzes the two-step biosynthesis of anthranilate, an intermediate in the biosynthesis of L-tryptophan. In the first step, the glutamine-binding beta subunit (TrpG) of anthranilate synthase (AS) provides the glutamine amidotransferase activity which generates ammonia as a substrate that, along with chorismate, is used in the second step, catalyzed by the large alpha subunit of AS (TrpE) to produce anthranilate. In the absence of TrpG, TrpE can synthesize anthranilate directly from chorismate and high concentrations of ammonia.</text>
</comment>
<evidence type="ECO:0000256" key="6">
    <source>
        <dbReference type="ARBA" id="ARBA00022605"/>
    </source>
</evidence>
<keyword evidence="6 12" id="KW-0028">Amino-acid biosynthesis</keyword>
<keyword evidence="9 12" id="KW-0456">Lyase</keyword>
<evidence type="ECO:0000256" key="4">
    <source>
        <dbReference type="ARBA" id="ARBA00012266"/>
    </source>
</evidence>
<comment type="cofactor">
    <cofactor evidence="12">
        <name>Mg(2+)</name>
        <dbReference type="ChEBI" id="CHEBI:18420"/>
    </cofactor>
</comment>
<dbReference type="PRINTS" id="PR00095">
    <property type="entry name" value="ANTSNTHASEI"/>
</dbReference>
<dbReference type="GO" id="GO:0000162">
    <property type="term" value="P:L-tryptophan biosynthetic process"/>
    <property type="evidence" value="ECO:0007669"/>
    <property type="project" value="UniProtKB-UniPathway"/>
</dbReference>
<dbReference type="FunCoup" id="A0A259TXZ4">
    <property type="interactions" value="329"/>
</dbReference>
<dbReference type="EC" id="4.1.3.27" evidence="4 12"/>
<dbReference type="RefSeq" id="WP_094547072.1">
    <property type="nucleotide sequence ID" value="NZ_MQWB01000001.1"/>
</dbReference>
<keyword evidence="16" id="KW-1185">Reference proteome</keyword>
<dbReference type="GO" id="GO:0046872">
    <property type="term" value="F:metal ion binding"/>
    <property type="evidence" value="ECO:0007669"/>
    <property type="project" value="UniProtKB-KW"/>
</dbReference>
<comment type="pathway">
    <text evidence="1 12">Amino-acid biosynthesis; L-tryptophan biosynthesis; L-tryptophan from chorismate: step 1/5.</text>
</comment>
<dbReference type="Gene3D" id="3.60.120.10">
    <property type="entry name" value="Anthranilate synthase"/>
    <property type="match status" value="1"/>
</dbReference>
<evidence type="ECO:0000313" key="15">
    <source>
        <dbReference type="EMBL" id="OZC02622.1"/>
    </source>
</evidence>
<dbReference type="GO" id="GO:0004049">
    <property type="term" value="F:anthranilate synthase activity"/>
    <property type="evidence" value="ECO:0007669"/>
    <property type="project" value="UniProtKB-EC"/>
</dbReference>
<keyword evidence="8 12" id="KW-0057">Aromatic amino acid biosynthesis</keyword>
<dbReference type="PANTHER" id="PTHR11236:SF9">
    <property type="entry name" value="ANTHRANILATE SYNTHASE COMPONENT 1"/>
    <property type="match status" value="1"/>
</dbReference>
<dbReference type="SUPFAM" id="SSF56322">
    <property type="entry name" value="ADC synthase"/>
    <property type="match status" value="1"/>
</dbReference>
<keyword evidence="7 12" id="KW-0822">Tryptophan biosynthesis</keyword>
<comment type="subunit">
    <text evidence="3 12">Heterotetramer consisting of two non-identical subunits: a beta subunit (TrpG) and a large alpha subunit (TrpE).</text>
</comment>
<comment type="caution">
    <text evidence="15">The sequence shown here is derived from an EMBL/GenBank/DDBJ whole genome shotgun (WGS) entry which is preliminary data.</text>
</comment>
<dbReference type="InterPro" id="IPR006805">
    <property type="entry name" value="Anth_synth_I_N"/>
</dbReference>
<dbReference type="EMBL" id="MQWB01000001">
    <property type="protein sequence ID" value="OZC02622.1"/>
    <property type="molecule type" value="Genomic_DNA"/>
</dbReference>
<organism evidence="15 16">
    <name type="scientific">Rubricoccus marinus</name>
    <dbReference type="NCBI Taxonomy" id="716817"/>
    <lineage>
        <taxon>Bacteria</taxon>
        <taxon>Pseudomonadati</taxon>
        <taxon>Rhodothermota</taxon>
        <taxon>Rhodothermia</taxon>
        <taxon>Rhodothermales</taxon>
        <taxon>Rubricoccaceae</taxon>
        <taxon>Rubricoccus</taxon>
    </lineage>
</organism>
<sequence length="516" mass="55376">MTFDAFQSFVSDHLPSAIARGHRLAVPVWSRRSADLLTPVSAFLSLREPGTFGFLLESVEGGERLARYSFLGKRPYLVIESRGGRSLIHRPPGAYTGDGAPHAVECVDESAFDALGAMLEGVDQPTVPGLPRFTGGAVGFVGYDAVRQVEAMGVGPPDLLGLPDGVWAFYDLVAAFDHVRHQLVLMATVFLDVETDLRSAWEEAQDRLLALETDLTAPAAPGDPIRLLGEPSSSVERGAYEAAVRTAKDHITEGDIFQVVLSQRFATPFEGDSFNLYRALRQVNPSPYLFYVDVDGLEEDGSQFTLVGSSPEVLARVDPRGTDRRAEVLPIAGTRPRGATPEADQALADELLADAKERAEHLMLVDLGRNDLGRVSDVGSVRLERYAQVERYSHVMHLVSSVTGAVGERKATDVLAACFPAGTVSGAPKVRAMEIIDELEPIRRGPYAGAVGYAGFDGALDTCIAIRTFVVKDNTAYVQAGAGVVADSDPAAEFDETRHKAAALIQALQTASGDLL</sequence>
<gene>
    <name evidence="12" type="primary">trpE</name>
    <name evidence="15" type="ORF">BSZ36_06315</name>
</gene>
<dbReference type="InterPro" id="IPR015890">
    <property type="entry name" value="Chorismate_C"/>
</dbReference>
<dbReference type="Pfam" id="PF04715">
    <property type="entry name" value="Anth_synt_I_N"/>
    <property type="match status" value="1"/>
</dbReference>
<dbReference type="InterPro" id="IPR005801">
    <property type="entry name" value="ADC_synthase"/>
</dbReference>
<evidence type="ECO:0000256" key="7">
    <source>
        <dbReference type="ARBA" id="ARBA00022822"/>
    </source>
</evidence>
<evidence type="ECO:0000256" key="8">
    <source>
        <dbReference type="ARBA" id="ARBA00023141"/>
    </source>
</evidence>
<evidence type="ECO:0000256" key="1">
    <source>
        <dbReference type="ARBA" id="ARBA00004873"/>
    </source>
</evidence>
<dbReference type="PANTHER" id="PTHR11236">
    <property type="entry name" value="AMINOBENZOATE/ANTHRANILATE SYNTHASE"/>
    <property type="match status" value="1"/>
</dbReference>
<evidence type="ECO:0000256" key="10">
    <source>
        <dbReference type="ARBA" id="ARBA00025634"/>
    </source>
</evidence>
<comment type="catalytic activity">
    <reaction evidence="11 12">
        <text>chorismate + L-glutamine = anthranilate + pyruvate + L-glutamate + H(+)</text>
        <dbReference type="Rhea" id="RHEA:21732"/>
        <dbReference type="ChEBI" id="CHEBI:15361"/>
        <dbReference type="ChEBI" id="CHEBI:15378"/>
        <dbReference type="ChEBI" id="CHEBI:16567"/>
        <dbReference type="ChEBI" id="CHEBI:29748"/>
        <dbReference type="ChEBI" id="CHEBI:29985"/>
        <dbReference type="ChEBI" id="CHEBI:58359"/>
        <dbReference type="EC" id="4.1.3.27"/>
    </reaction>
</comment>
<dbReference type="AlphaFoldDB" id="A0A259TXZ4"/>
<protein>
    <recommendedName>
        <fullName evidence="5 12">Anthranilate synthase component 1</fullName>
        <ecNumber evidence="4 12">4.1.3.27</ecNumber>
    </recommendedName>
</protein>
<evidence type="ECO:0000256" key="2">
    <source>
        <dbReference type="ARBA" id="ARBA00009562"/>
    </source>
</evidence>
<dbReference type="InParanoid" id="A0A259TXZ4"/>
<dbReference type="Pfam" id="PF00425">
    <property type="entry name" value="Chorismate_bind"/>
    <property type="match status" value="1"/>
</dbReference>
<dbReference type="OrthoDB" id="9803598at2"/>